<dbReference type="EMBL" id="ML996576">
    <property type="protein sequence ID" value="KAF2756047.1"/>
    <property type="molecule type" value="Genomic_DNA"/>
</dbReference>
<feature type="domain" description="Hemerythrin-like" evidence="1">
    <location>
        <begin position="41"/>
        <end position="174"/>
    </location>
</feature>
<reference evidence="2" key="1">
    <citation type="journal article" date="2020" name="Stud. Mycol.">
        <title>101 Dothideomycetes genomes: a test case for predicting lifestyles and emergence of pathogens.</title>
        <authorList>
            <person name="Haridas S."/>
            <person name="Albert R."/>
            <person name="Binder M."/>
            <person name="Bloem J."/>
            <person name="Labutti K."/>
            <person name="Salamov A."/>
            <person name="Andreopoulos B."/>
            <person name="Baker S."/>
            <person name="Barry K."/>
            <person name="Bills G."/>
            <person name="Bluhm B."/>
            <person name="Cannon C."/>
            <person name="Castanera R."/>
            <person name="Culley D."/>
            <person name="Daum C."/>
            <person name="Ezra D."/>
            <person name="Gonzalez J."/>
            <person name="Henrissat B."/>
            <person name="Kuo A."/>
            <person name="Liang C."/>
            <person name="Lipzen A."/>
            <person name="Lutzoni F."/>
            <person name="Magnuson J."/>
            <person name="Mondo S."/>
            <person name="Nolan M."/>
            <person name="Ohm R."/>
            <person name="Pangilinan J."/>
            <person name="Park H.-J."/>
            <person name="Ramirez L."/>
            <person name="Alfaro M."/>
            <person name="Sun H."/>
            <person name="Tritt A."/>
            <person name="Yoshinaga Y."/>
            <person name="Zwiers L.-H."/>
            <person name="Turgeon B."/>
            <person name="Goodwin S."/>
            <person name="Spatafora J."/>
            <person name="Crous P."/>
            <person name="Grigoriev I."/>
        </authorList>
    </citation>
    <scope>NUCLEOTIDE SEQUENCE</scope>
    <source>
        <strain evidence="2">CBS 121739</strain>
    </source>
</reference>
<dbReference type="OrthoDB" id="58416at2759"/>
<dbReference type="InterPro" id="IPR053206">
    <property type="entry name" value="Dimeric_xanthone_biosynth"/>
</dbReference>
<dbReference type="GeneID" id="54488324"/>
<dbReference type="PANTHER" id="PTHR38048">
    <property type="entry name" value="EXPRESSED PROTEIN"/>
    <property type="match status" value="1"/>
</dbReference>
<dbReference type="Gene3D" id="1.20.120.520">
    <property type="entry name" value="nmb1532 protein domain like"/>
    <property type="match status" value="1"/>
</dbReference>
<accession>A0A6A6W377</accession>
<dbReference type="Proteomes" id="UP000799437">
    <property type="component" value="Unassembled WGS sequence"/>
</dbReference>
<evidence type="ECO:0000259" key="1">
    <source>
        <dbReference type="Pfam" id="PF01814"/>
    </source>
</evidence>
<protein>
    <recommendedName>
        <fullName evidence="1">Hemerythrin-like domain-containing protein</fullName>
    </recommendedName>
</protein>
<name>A0A6A6W377_9PEZI</name>
<dbReference type="Pfam" id="PF01814">
    <property type="entry name" value="Hemerythrin"/>
    <property type="match status" value="1"/>
</dbReference>
<evidence type="ECO:0000313" key="2">
    <source>
        <dbReference type="EMBL" id="KAF2756047.1"/>
    </source>
</evidence>
<dbReference type="PANTHER" id="PTHR38048:SF2">
    <property type="entry name" value="HEMERYTHRIN-LIKE DOMAIN-CONTAINING PROTEIN"/>
    <property type="match status" value="1"/>
</dbReference>
<keyword evidence="3" id="KW-1185">Reference proteome</keyword>
<evidence type="ECO:0000313" key="3">
    <source>
        <dbReference type="Proteomes" id="UP000799437"/>
    </source>
</evidence>
<dbReference type="AlphaFoldDB" id="A0A6A6W377"/>
<organism evidence="2 3">
    <name type="scientific">Pseudovirgaria hyperparasitica</name>
    <dbReference type="NCBI Taxonomy" id="470096"/>
    <lineage>
        <taxon>Eukaryota</taxon>
        <taxon>Fungi</taxon>
        <taxon>Dikarya</taxon>
        <taxon>Ascomycota</taxon>
        <taxon>Pezizomycotina</taxon>
        <taxon>Dothideomycetes</taxon>
        <taxon>Dothideomycetes incertae sedis</taxon>
        <taxon>Acrospermales</taxon>
        <taxon>Acrospermaceae</taxon>
        <taxon>Pseudovirgaria</taxon>
    </lineage>
</organism>
<dbReference type="RefSeq" id="XP_033598498.1">
    <property type="nucleotide sequence ID" value="XM_033747270.1"/>
</dbReference>
<proteinExistence type="predicted"/>
<dbReference type="InterPro" id="IPR012312">
    <property type="entry name" value="Hemerythrin-like"/>
</dbReference>
<gene>
    <name evidence="2" type="ORF">EJ05DRAFT_502514</name>
</gene>
<sequence>MTTKPSAAPWADEPFKLITLPDGRADITNKEHSAVYCATQMAQVHNFMIRGLNAIIQQAPHIPTISDPNYNEQDVKDLMKYVQIWIEGMEKHHHVEEVCIFPEIEKFAGKPGLMDSPKHQHETFTPGLEKLLKYCKESSPENYRWSGQGGMEELINDFSDALITHLYAEIDIFLSLKTLESAGLKKCWEIGEKFSQSEGFVDMLYTTFPMVLGTADKTYEGGTPFPPVPFIMPYIVHYWFAAGNSVWRFNPCDFWGKPRPLQFTSKS</sequence>